<dbReference type="EMBL" id="AACDUL010000002">
    <property type="protein sequence ID" value="EAK1508912.1"/>
    <property type="molecule type" value="Genomic_DNA"/>
</dbReference>
<proteinExistence type="predicted"/>
<dbReference type="EMBL" id="AACGFG010000011">
    <property type="protein sequence ID" value="EAK4358751.1"/>
    <property type="molecule type" value="Genomic_DNA"/>
</dbReference>
<reference evidence="1 3" key="1">
    <citation type="submission" date="2018-05" db="EMBL/GenBank/DDBJ databases">
        <authorList>
            <consortium name="GenomeTrakr network: Whole genome sequencing for foodborne pathogen traceback"/>
        </authorList>
    </citation>
    <scope>NUCLEOTIDE SEQUENCE [LARGE SCALE GENOMIC DNA]</scope>
    <source>
        <strain evidence="1 3">NC_C6016</strain>
    </source>
</reference>
<gene>
    <name evidence="2" type="ORF">C6T04_07505</name>
    <name evidence="1" type="ORF">CJD00_01265</name>
</gene>
<dbReference type="Proteomes" id="UP000361993">
    <property type="component" value="Unassembled WGS sequence"/>
</dbReference>
<evidence type="ECO:0000313" key="2">
    <source>
        <dbReference type="EMBL" id="EAK4358751.1"/>
    </source>
</evidence>
<evidence type="ECO:0000313" key="3">
    <source>
        <dbReference type="Proteomes" id="UP000361993"/>
    </source>
</evidence>
<dbReference type="OrthoDB" id="5353351at2"/>
<reference evidence="2 4" key="2">
    <citation type="submission" date="2018-06" db="EMBL/GenBank/DDBJ databases">
        <authorList>
            <consortium name="NARMS: The National Antimicrobial Resistance Monitoring System"/>
        </authorList>
    </citation>
    <scope>NUCLEOTIDE SEQUENCE [LARGE SCALE GENOMIC DNA]</scope>
    <source>
        <strain evidence="2 4">FSIS11807978</strain>
    </source>
</reference>
<evidence type="ECO:0000313" key="4">
    <source>
        <dbReference type="Proteomes" id="UP000365807"/>
    </source>
</evidence>
<dbReference type="STRING" id="195.ATE51_03922"/>
<organism evidence="2 4">
    <name type="scientific">Campylobacter coli</name>
    <dbReference type="NCBI Taxonomy" id="195"/>
    <lineage>
        <taxon>Bacteria</taxon>
        <taxon>Pseudomonadati</taxon>
        <taxon>Campylobacterota</taxon>
        <taxon>Epsilonproteobacteria</taxon>
        <taxon>Campylobacterales</taxon>
        <taxon>Campylobacteraceae</taxon>
        <taxon>Campylobacter</taxon>
    </lineage>
</organism>
<dbReference type="Proteomes" id="UP000365807">
    <property type="component" value="Unassembled WGS sequence"/>
</dbReference>
<sequence length="382" mass="44915">MKKLLIIPIIIFLCFIAQIFYMGHINESFFYNLTQTQNPYYEIKNINFHKGFLNSKADFTIEDKYNLGLISKLDFKFNNNYFSKFIAQGKLSNPFKLLDDKLQNKELAWFKIQSIQNDLNVSIQFQDINLSNEGGNALWENVLTEILLDKEDLKIKAIYSKIGQVDFSQFYAKFYLKNLDHQQKFEKPISFSNLIQFNESVEEFKFDFCEINNHTISSFYNKNIIYFDDDNQTLKMHSQGKANNLNIDLTSQIYQSIDFDQINFDLIYSQKKPDISDDKLIFKPSNEELNLQIQNITLKKDNQDINIKGNIFLSMQSHKARIQISSLKSPDEIFTWGQFFGGLNQYFIKNEEGMFIMDLHYDSDAKTQLKINGNEFTDINLN</sequence>
<evidence type="ECO:0000313" key="1">
    <source>
        <dbReference type="EMBL" id="EAK1508912.1"/>
    </source>
</evidence>
<comment type="caution">
    <text evidence="2">The sequence shown here is derived from an EMBL/GenBank/DDBJ whole genome shotgun (WGS) entry which is preliminary data.</text>
</comment>
<accession>A0A381CJ83</accession>
<name>A0A381CJ83_CAMCO</name>
<dbReference type="AlphaFoldDB" id="A0A381CJ83"/>
<dbReference type="RefSeq" id="WP_002781852.1">
    <property type="nucleotide sequence ID" value="NZ_AANHVQ020000020.1"/>
</dbReference>
<protein>
    <submittedName>
        <fullName evidence="2">Uncharacterized protein</fullName>
    </submittedName>
</protein>